<sequence>MQLEKKNMYETGKEKKKDNGSHTVKYTSHNRLKSKRCGLKNDIIYSKKEKQKNKITKNKEKKKKRNKAKQNKRSEGKKRKVLSTDVDGSISLQATFHIASIHGDQEANKKEQGCSKQKTSLKFEESAITFRIAHLELPNWEFTQLQPSLSHLYRSFENNGLEQCLPNQKDTKQGSLSPHGELAGVDRSSASRFVRSENVKNLHICKKDNKISIFSVLNIAFYGSPGASAIQ</sequence>
<proteinExistence type="predicted"/>
<feature type="compositionally biased region" description="Basic and acidic residues" evidence="1">
    <location>
        <begin position="1"/>
        <end position="20"/>
    </location>
</feature>
<evidence type="ECO:0000256" key="1">
    <source>
        <dbReference type="SAM" id="MobiDB-lite"/>
    </source>
</evidence>
<feature type="region of interest" description="Disordered" evidence="1">
    <location>
        <begin position="164"/>
        <end position="183"/>
    </location>
</feature>
<reference evidence="3" key="1">
    <citation type="submission" date="2022-11" db="UniProtKB">
        <authorList>
            <consortium name="WormBaseParasite"/>
        </authorList>
    </citation>
    <scope>IDENTIFICATION</scope>
</reference>
<evidence type="ECO:0000313" key="3">
    <source>
        <dbReference type="WBParaSite" id="nRc.2.0.1.t13432-RA"/>
    </source>
</evidence>
<dbReference type="Proteomes" id="UP000887565">
    <property type="component" value="Unplaced"/>
</dbReference>
<feature type="region of interest" description="Disordered" evidence="1">
    <location>
        <begin position="1"/>
        <end position="83"/>
    </location>
</feature>
<dbReference type="AlphaFoldDB" id="A0A915IJ78"/>
<name>A0A915IJ78_ROMCU</name>
<evidence type="ECO:0000313" key="2">
    <source>
        <dbReference type="Proteomes" id="UP000887565"/>
    </source>
</evidence>
<dbReference type="WBParaSite" id="nRc.2.0.1.t13432-RA">
    <property type="protein sequence ID" value="nRc.2.0.1.t13432-RA"/>
    <property type="gene ID" value="nRc.2.0.1.g13432"/>
</dbReference>
<feature type="compositionally biased region" description="Polar residues" evidence="1">
    <location>
        <begin position="164"/>
        <end position="176"/>
    </location>
</feature>
<accession>A0A915IJ78</accession>
<protein>
    <submittedName>
        <fullName evidence="3">Uncharacterized protein</fullName>
    </submittedName>
</protein>
<organism evidence="2 3">
    <name type="scientific">Romanomermis culicivorax</name>
    <name type="common">Nematode worm</name>
    <dbReference type="NCBI Taxonomy" id="13658"/>
    <lineage>
        <taxon>Eukaryota</taxon>
        <taxon>Metazoa</taxon>
        <taxon>Ecdysozoa</taxon>
        <taxon>Nematoda</taxon>
        <taxon>Enoplea</taxon>
        <taxon>Dorylaimia</taxon>
        <taxon>Mermithida</taxon>
        <taxon>Mermithoidea</taxon>
        <taxon>Mermithidae</taxon>
        <taxon>Romanomermis</taxon>
    </lineage>
</organism>
<keyword evidence="2" id="KW-1185">Reference proteome</keyword>
<feature type="compositionally biased region" description="Basic residues" evidence="1">
    <location>
        <begin position="49"/>
        <end position="81"/>
    </location>
</feature>
<feature type="compositionally biased region" description="Basic residues" evidence="1">
    <location>
        <begin position="28"/>
        <end position="38"/>
    </location>
</feature>